<protein>
    <submittedName>
        <fullName evidence="1">Uncharacterized protein</fullName>
    </submittedName>
</protein>
<dbReference type="EMBL" id="MNCJ02000323">
    <property type="protein sequence ID" value="KAF5797047.1"/>
    <property type="molecule type" value="Genomic_DNA"/>
</dbReference>
<reference evidence="1" key="2">
    <citation type="submission" date="2020-06" db="EMBL/GenBank/DDBJ databases">
        <title>Helianthus annuus Genome sequencing and assembly Release 2.</title>
        <authorList>
            <person name="Gouzy J."/>
            <person name="Langlade N."/>
            <person name="Munos S."/>
        </authorList>
    </citation>
    <scope>NUCLEOTIDE SEQUENCE</scope>
    <source>
        <tissue evidence="1">Leaves</tissue>
    </source>
</reference>
<keyword evidence="2" id="KW-1185">Reference proteome</keyword>
<evidence type="ECO:0000313" key="2">
    <source>
        <dbReference type="Proteomes" id="UP000215914"/>
    </source>
</evidence>
<dbReference type="Gramene" id="mRNA:HanXRQr2_Chr08g0359021">
    <property type="protein sequence ID" value="mRNA:HanXRQr2_Chr08g0359021"/>
    <property type="gene ID" value="HanXRQr2_Chr08g0359021"/>
</dbReference>
<dbReference type="AlphaFoldDB" id="A0A9K3NDX5"/>
<reference evidence="1" key="1">
    <citation type="journal article" date="2017" name="Nature">
        <title>The sunflower genome provides insights into oil metabolism, flowering and Asterid evolution.</title>
        <authorList>
            <person name="Badouin H."/>
            <person name="Gouzy J."/>
            <person name="Grassa C.J."/>
            <person name="Murat F."/>
            <person name="Staton S.E."/>
            <person name="Cottret L."/>
            <person name="Lelandais-Briere C."/>
            <person name="Owens G.L."/>
            <person name="Carrere S."/>
            <person name="Mayjonade B."/>
            <person name="Legrand L."/>
            <person name="Gill N."/>
            <person name="Kane N.C."/>
            <person name="Bowers J.E."/>
            <person name="Hubner S."/>
            <person name="Bellec A."/>
            <person name="Berard A."/>
            <person name="Berges H."/>
            <person name="Blanchet N."/>
            <person name="Boniface M.C."/>
            <person name="Brunel D."/>
            <person name="Catrice O."/>
            <person name="Chaidir N."/>
            <person name="Claudel C."/>
            <person name="Donnadieu C."/>
            <person name="Faraut T."/>
            <person name="Fievet G."/>
            <person name="Helmstetter N."/>
            <person name="King M."/>
            <person name="Knapp S.J."/>
            <person name="Lai Z."/>
            <person name="Le Paslier M.C."/>
            <person name="Lippi Y."/>
            <person name="Lorenzon L."/>
            <person name="Mandel J.R."/>
            <person name="Marage G."/>
            <person name="Marchand G."/>
            <person name="Marquand E."/>
            <person name="Bret-Mestries E."/>
            <person name="Morien E."/>
            <person name="Nambeesan S."/>
            <person name="Nguyen T."/>
            <person name="Pegot-Espagnet P."/>
            <person name="Pouilly N."/>
            <person name="Raftis F."/>
            <person name="Sallet E."/>
            <person name="Schiex T."/>
            <person name="Thomas J."/>
            <person name="Vandecasteele C."/>
            <person name="Vares D."/>
            <person name="Vear F."/>
            <person name="Vautrin S."/>
            <person name="Crespi M."/>
            <person name="Mangin B."/>
            <person name="Burke J.M."/>
            <person name="Salse J."/>
            <person name="Munos S."/>
            <person name="Vincourt P."/>
            <person name="Rieseberg L.H."/>
            <person name="Langlade N.B."/>
        </authorList>
    </citation>
    <scope>NUCLEOTIDE SEQUENCE</scope>
    <source>
        <tissue evidence="1">Leaves</tissue>
    </source>
</reference>
<comment type="caution">
    <text evidence="1">The sequence shown here is derived from an EMBL/GenBank/DDBJ whole genome shotgun (WGS) entry which is preliminary data.</text>
</comment>
<dbReference type="Proteomes" id="UP000215914">
    <property type="component" value="Unassembled WGS sequence"/>
</dbReference>
<accession>A0A9K3NDX5</accession>
<gene>
    <name evidence="1" type="ORF">HanXRQr2_Chr08g0359021</name>
</gene>
<sequence>MKAARDEIVKLKGEKTKLSDEHEQAVALYQKRENDYIQRIAKLEKIVSDRTAKSKVSEILAEEDNADCKWLLAPGFPLIVDRIVKSDEFANYMFELGGAAYNSGRKEGRD</sequence>
<name>A0A9K3NDX5_HELAN</name>
<evidence type="ECO:0000313" key="1">
    <source>
        <dbReference type="EMBL" id="KAF5797047.1"/>
    </source>
</evidence>
<organism evidence="1 2">
    <name type="scientific">Helianthus annuus</name>
    <name type="common">Common sunflower</name>
    <dbReference type="NCBI Taxonomy" id="4232"/>
    <lineage>
        <taxon>Eukaryota</taxon>
        <taxon>Viridiplantae</taxon>
        <taxon>Streptophyta</taxon>
        <taxon>Embryophyta</taxon>
        <taxon>Tracheophyta</taxon>
        <taxon>Spermatophyta</taxon>
        <taxon>Magnoliopsida</taxon>
        <taxon>eudicotyledons</taxon>
        <taxon>Gunneridae</taxon>
        <taxon>Pentapetalae</taxon>
        <taxon>asterids</taxon>
        <taxon>campanulids</taxon>
        <taxon>Asterales</taxon>
        <taxon>Asteraceae</taxon>
        <taxon>Asteroideae</taxon>
        <taxon>Heliantheae alliance</taxon>
        <taxon>Heliantheae</taxon>
        <taxon>Helianthus</taxon>
    </lineage>
</organism>
<proteinExistence type="predicted"/>